<reference evidence="1" key="1">
    <citation type="journal article" date="2021" name="Nat. Commun.">
        <title>Genetic determinants of endophytism in the Arabidopsis root mycobiome.</title>
        <authorList>
            <person name="Mesny F."/>
            <person name="Miyauchi S."/>
            <person name="Thiergart T."/>
            <person name="Pickel B."/>
            <person name="Atanasova L."/>
            <person name="Karlsson M."/>
            <person name="Huettel B."/>
            <person name="Barry K.W."/>
            <person name="Haridas S."/>
            <person name="Chen C."/>
            <person name="Bauer D."/>
            <person name="Andreopoulos W."/>
            <person name="Pangilinan J."/>
            <person name="LaButti K."/>
            <person name="Riley R."/>
            <person name="Lipzen A."/>
            <person name="Clum A."/>
            <person name="Drula E."/>
            <person name="Henrissat B."/>
            <person name="Kohler A."/>
            <person name="Grigoriev I.V."/>
            <person name="Martin F.M."/>
            <person name="Hacquard S."/>
        </authorList>
    </citation>
    <scope>NUCLEOTIDE SEQUENCE</scope>
    <source>
        <strain evidence="1">MPI-CAGE-AT-0016</strain>
    </source>
</reference>
<evidence type="ECO:0000313" key="2">
    <source>
        <dbReference type="Proteomes" id="UP000813385"/>
    </source>
</evidence>
<keyword evidence="2" id="KW-1185">Reference proteome</keyword>
<dbReference type="AlphaFoldDB" id="A0A8K0X4V1"/>
<name>A0A8K0X4V1_9PEZI</name>
<protein>
    <submittedName>
        <fullName evidence="1">Uncharacterized protein</fullName>
    </submittedName>
</protein>
<comment type="caution">
    <text evidence="1">The sequence shown here is derived from an EMBL/GenBank/DDBJ whole genome shotgun (WGS) entry which is preliminary data.</text>
</comment>
<dbReference type="OrthoDB" id="5229436at2759"/>
<gene>
    <name evidence="1" type="ORF">B0T11DRAFT_353912</name>
</gene>
<accession>A0A8K0X4V1</accession>
<proteinExistence type="predicted"/>
<dbReference type="Proteomes" id="UP000813385">
    <property type="component" value="Unassembled WGS sequence"/>
</dbReference>
<evidence type="ECO:0000313" key="1">
    <source>
        <dbReference type="EMBL" id="KAH7363569.1"/>
    </source>
</evidence>
<dbReference type="EMBL" id="JAGPXD010000003">
    <property type="protein sequence ID" value="KAH7363569.1"/>
    <property type="molecule type" value="Genomic_DNA"/>
</dbReference>
<organism evidence="1 2">
    <name type="scientific">Plectosphaerella cucumerina</name>
    <dbReference type="NCBI Taxonomy" id="40658"/>
    <lineage>
        <taxon>Eukaryota</taxon>
        <taxon>Fungi</taxon>
        <taxon>Dikarya</taxon>
        <taxon>Ascomycota</taxon>
        <taxon>Pezizomycotina</taxon>
        <taxon>Sordariomycetes</taxon>
        <taxon>Hypocreomycetidae</taxon>
        <taxon>Glomerellales</taxon>
        <taxon>Plectosphaerellaceae</taxon>
        <taxon>Plectosphaerella</taxon>
    </lineage>
</organism>
<sequence length="170" mass="18367">MSPADCNDPIRPNIQLAEGPVDRAFVKNAAVLAEQNPGWSGVFFAKFLTGYYEQVGLGNCGDEGDDVLGSSSLRDPRANTLLRNMYLRAAEAYRQCHALQEAAVSLEEVGVDGSGFLTGLVESLRRSCQTQAGIAAGIIRDARSLRRLIIEQPGAKRSAKLTLRGIKTEE</sequence>